<evidence type="ECO:0000313" key="2">
    <source>
        <dbReference type="Proteomes" id="UP000789920"/>
    </source>
</evidence>
<reference evidence="1" key="1">
    <citation type="submission" date="2021-06" db="EMBL/GenBank/DDBJ databases">
        <authorList>
            <person name="Kallberg Y."/>
            <person name="Tangrot J."/>
            <person name="Rosling A."/>
        </authorList>
    </citation>
    <scope>NUCLEOTIDE SEQUENCE</scope>
    <source>
        <strain evidence="1">MA461A</strain>
    </source>
</reference>
<dbReference type="EMBL" id="CAJVQC010081642">
    <property type="protein sequence ID" value="CAG8818939.1"/>
    <property type="molecule type" value="Genomic_DNA"/>
</dbReference>
<keyword evidence="2" id="KW-1185">Reference proteome</keyword>
<name>A0ACA9RZV6_9GLOM</name>
<organism evidence="1 2">
    <name type="scientific">Racocetra persica</name>
    <dbReference type="NCBI Taxonomy" id="160502"/>
    <lineage>
        <taxon>Eukaryota</taxon>
        <taxon>Fungi</taxon>
        <taxon>Fungi incertae sedis</taxon>
        <taxon>Mucoromycota</taxon>
        <taxon>Glomeromycotina</taxon>
        <taxon>Glomeromycetes</taxon>
        <taxon>Diversisporales</taxon>
        <taxon>Gigasporaceae</taxon>
        <taxon>Racocetra</taxon>
    </lineage>
</organism>
<protein>
    <submittedName>
        <fullName evidence="1">14933_t:CDS:1</fullName>
    </submittedName>
</protein>
<feature type="non-terminal residue" evidence="1">
    <location>
        <position position="61"/>
    </location>
</feature>
<comment type="caution">
    <text evidence="1">The sequence shown here is derived from an EMBL/GenBank/DDBJ whole genome shotgun (WGS) entry which is preliminary data.</text>
</comment>
<sequence length="61" mass="7190">ISQISNNIYVTFAFTVSKWLSVQNIVSMEKLVRASSTFNIFDRHLRLSAENYLTTFRREFV</sequence>
<proteinExistence type="predicted"/>
<evidence type="ECO:0000313" key="1">
    <source>
        <dbReference type="EMBL" id="CAG8818939.1"/>
    </source>
</evidence>
<accession>A0ACA9RZV6</accession>
<dbReference type="Proteomes" id="UP000789920">
    <property type="component" value="Unassembled WGS sequence"/>
</dbReference>
<gene>
    <name evidence="1" type="ORF">RPERSI_LOCUS25018</name>
</gene>
<feature type="non-terminal residue" evidence="1">
    <location>
        <position position="1"/>
    </location>
</feature>